<protein>
    <submittedName>
        <fullName evidence="2">Uncharacterized protein</fullName>
    </submittedName>
</protein>
<accession>A0AAU9CRT3</accession>
<keyword evidence="3" id="KW-1185">Reference proteome</keyword>
<dbReference type="Proteomes" id="UP001348817">
    <property type="component" value="Chromosome"/>
</dbReference>
<evidence type="ECO:0000313" key="3">
    <source>
        <dbReference type="Proteomes" id="UP001348817"/>
    </source>
</evidence>
<gene>
    <name evidence="2" type="ORF">FUAX_20940</name>
</gene>
<reference evidence="2 3" key="1">
    <citation type="submission" date="2021-12" db="EMBL/GenBank/DDBJ databases">
        <title>Genome sequencing of bacteria with rrn-lacking chromosome and rrn-plasmid.</title>
        <authorList>
            <person name="Anda M."/>
            <person name="Iwasaki W."/>
        </authorList>
    </citation>
    <scope>NUCLEOTIDE SEQUENCE [LARGE SCALE GENOMIC DNA]</scope>
    <source>
        <strain evidence="2 3">DSM 100852</strain>
    </source>
</reference>
<dbReference type="AlphaFoldDB" id="A0AAU9CRT3"/>
<evidence type="ECO:0000313" key="2">
    <source>
        <dbReference type="EMBL" id="BDD09662.1"/>
    </source>
</evidence>
<name>A0AAU9CRT3_9BACT</name>
<dbReference type="EMBL" id="AP025314">
    <property type="protein sequence ID" value="BDD09662.1"/>
    <property type="molecule type" value="Genomic_DNA"/>
</dbReference>
<proteinExistence type="predicted"/>
<feature type="compositionally biased region" description="Basic residues" evidence="1">
    <location>
        <begin position="1"/>
        <end position="10"/>
    </location>
</feature>
<feature type="region of interest" description="Disordered" evidence="1">
    <location>
        <begin position="239"/>
        <end position="269"/>
    </location>
</feature>
<sequence>MFQHKKRHGSSLKSTGDSTSQTQSSKFPPNHFPPIQAMLNRMDFRKQIGYARSIPPETEPELREIDRLLAQYEKLNPLPRTQLEYEKLASCLSQLERTVYLWHSKNMPLESHRPDERTPALANLLKTVNSEFDSLFSIAVRRRFDFWYPGKDKAGLRETRKVEAMWRSVLAEDSSLKVESSIYPPIESADSSKRPMPSGSSADFKKRMFTQIGRIMMSRGGRELIDSILENRHTVTIRGHEGEKYRTKTKNKKNSQASSPILDSDPEGPVYEGLGSDATVYSPAVPSRKMKFYFTQSPNPRYGAYTIVPEYLRLAHELGHAMNAQYGKSREHFSSKKYGIDIARWTNPEEKYVIEKIDNPMRRELNLPNRIGHISTGPLLEEYWS</sequence>
<organism evidence="2 3">
    <name type="scientific">Fulvitalea axinellae</name>
    <dbReference type="NCBI Taxonomy" id="1182444"/>
    <lineage>
        <taxon>Bacteria</taxon>
        <taxon>Pseudomonadati</taxon>
        <taxon>Bacteroidota</taxon>
        <taxon>Cytophagia</taxon>
        <taxon>Cytophagales</taxon>
        <taxon>Persicobacteraceae</taxon>
        <taxon>Fulvitalea</taxon>
    </lineage>
</organism>
<feature type="region of interest" description="Disordered" evidence="1">
    <location>
        <begin position="1"/>
        <end position="35"/>
    </location>
</feature>
<evidence type="ECO:0000256" key="1">
    <source>
        <dbReference type="SAM" id="MobiDB-lite"/>
    </source>
</evidence>
<dbReference type="KEGG" id="fax:FUAX_20940"/>